<dbReference type="GO" id="GO:0005886">
    <property type="term" value="C:plasma membrane"/>
    <property type="evidence" value="ECO:0007669"/>
    <property type="project" value="UniProtKB-SubCell"/>
</dbReference>
<keyword evidence="2" id="KW-0813">Transport</keyword>
<keyword evidence="6 7" id="KW-0472">Membrane</keyword>
<evidence type="ECO:0000313" key="9">
    <source>
        <dbReference type="EMBL" id="SVA92905.1"/>
    </source>
</evidence>
<feature type="domain" description="ABC transmembrane type-1" evidence="8">
    <location>
        <begin position="95"/>
        <end position="304"/>
    </location>
</feature>
<evidence type="ECO:0000256" key="7">
    <source>
        <dbReference type="SAM" id="Phobius"/>
    </source>
</evidence>
<keyword evidence="5 7" id="KW-1133">Transmembrane helix</keyword>
<dbReference type="InterPro" id="IPR035906">
    <property type="entry name" value="MetI-like_sf"/>
</dbReference>
<dbReference type="CDD" id="cd06261">
    <property type="entry name" value="TM_PBP2"/>
    <property type="match status" value="1"/>
</dbReference>
<evidence type="ECO:0000256" key="6">
    <source>
        <dbReference type="ARBA" id="ARBA00023136"/>
    </source>
</evidence>
<dbReference type="Pfam" id="PF00528">
    <property type="entry name" value="BPD_transp_1"/>
    <property type="match status" value="1"/>
</dbReference>
<dbReference type="SUPFAM" id="SSF161098">
    <property type="entry name" value="MetI-like"/>
    <property type="match status" value="1"/>
</dbReference>
<evidence type="ECO:0000259" key="8">
    <source>
        <dbReference type="PROSITE" id="PS50928"/>
    </source>
</evidence>
<dbReference type="Pfam" id="PF19300">
    <property type="entry name" value="BPD_transp_1_N"/>
    <property type="match status" value="1"/>
</dbReference>
<organism evidence="9">
    <name type="scientific">marine metagenome</name>
    <dbReference type="NCBI Taxonomy" id="408172"/>
    <lineage>
        <taxon>unclassified sequences</taxon>
        <taxon>metagenomes</taxon>
        <taxon>ecological metagenomes</taxon>
    </lineage>
</organism>
<dbReference type="GO" id="GO:0071916">
    <property type="term" value="F:dipeptide transmembrane transporter activity"/>
    <property type="evidence" value="ECO:0007669"/>
    <property type="project" value="TreeGrafter"/>
</dbReference>
<gene>
    <name evidence="9" type="ORF">METZ01_LOCUS145759</name>
</gene>
<dbReference type="InterPro" id="IPR045621">
    <property type="entry name" value="BPD_transp_1_N"/>
</dbReference>
<keyword evidence="3" id="KW-1003">Cell membrane</keyword>
<accession>A0A381ZUC2</accession>
<sequence>VTFFLIKRLATFLATLLAATLVTFLVLEVLPGDPALVILGVDAPDAAVEALHEKLGLNRPAAERYVDWMSHFLRGELGVSYTYSVPVTELLQERLLITIPLALLAMGLSVLIAFSLGVYAASHHNQKGDVLIMGISQLGISIPNFWLALLLILLFAVNAGWFASGGFPGWDAGSWAALKALLLPALALATVQGAILARFTRSAVLETLREDYVRTARAKGLTQRQTLWRHVLRNAMIPIVTVMGLQFANLLAGTIVVENVFSLPGIGRLILQSISNRDVVVVRDVVTLLVAMVVVINFIVDILYAVIDPRLRARDV</sequence>
<evidence type="ECO:0000256" key="2">
    <source>
        <dbReference type="ARBA" id="ARBA00022448"/>
    </source>
</evidence>
<dbReference type="PANTHER" id="PTHR43163">
    <property type="entry name" value="DIPEPTIDE TRANSPORT SYSTEM PERMEASE PROTEIN DPPB-RELATED"/>
    <property type="match status" value="1"/>
</dbReference>
<name>A0A381ZUC2_9ZZZZ</name>
<feature type="non-terminal residue" evidence="9">
    <location>
        <position position="1"/>
    </location>
</feature>
<keyword evidence="4 7" id="KW-0812">Transmembrane</keyword>
<protein>
    <recommendedName>
        <fullName evidence="8">ABC transmembrane type-1 domain-containing protein</fullName>
    </recommendedName>
</protein>
<evidence type="ECO:0000256" key="4">
    <source>
        <dbReference type="ARBA" id="ARBA00022692"/>
    </source>
</evidence>
<dbReference type="InterPro" id="IPR000515">
    <property type="entry name" value="MetI-like"/>
</dbReference>
<feature type="transmembrane region" description="Helical" evidence="7">
    <location>
        <begin position="285"/>
        <end position="307"/>
    </location>
</feature>
<dbReference type="PROSITE" id="PS50928">
    <property type="entry name" value="ABC_TM1"/>
    <property type="match status" value="1"/>
</dbReference>
<reference evidence="9" key="1">
    <citation type="submission" date="2018-05" db="EMBL/GenBank/DDBJ databases">
        <authorList>
            <person name="Lanie J.A."/>
            <person name="Ng W.-L."/>
            <person name="Kazmierczak K.M."/>
            <person name="Andrzejewski T.M."/>
            <person name="Davidsen T.M."/>
            <person name="Wayne K.J."/>
            <person name="Tettelin H."/>
            <person name="Glass J.I."/>
            <person name="Rusch D."/>
            <person name="Podicherti R."/>
            <person name="Tsui H.-C.T."/>
            <person name="Winkler M.E."/>
        </authorList>
    </citation>
    <scope>NUCLEOTIDE SEQUENCE</scope>
</reference>
<dbReference type="AlphaFoldDB" id="A0A381ZUC2"/>
<evidence type="ECO:0000256" key="5">
    <source>
        <dbReference type="ARBA" id="ARBA00022989"/>
    </source>
</evidence>
<evidence type="ECO:0000256" key="1">
    <source>
        <dbReference type="ARBA" id="ARBA00004651"/>
    </source>
</evidence>
<dbReference type="EMBL" id="UINC01022717">
    <property type="protein sequence ID" value="SVA92905.1"/>
    <property type="molecule type" value="Genomic_DNA"/>
</dbReference>
<feature type="transmembrane region" description="Helical" evidence="7">
    <location>
        <begin position="175"/>
        <end position="199"/>
    </location>
</feature>
<proteinExistence type="predicted"/>
<comment type="subcellular location">
    <subcellularLocation>
        <location evidence="1">Cell membrane</location>
        <topology evidence="1">Multi-pass membrane protein</topology>
    </subcellularLocation>
</comment>
<feature type="transmembrane region" description="Helical" evidence="7">
    <location>
        <begin position="95"/>
        <end position="121"/>
    </location>
</feature>
<dbReference type="PANTHER" id="PTHR43163:SF6">
    <property type="entry name" value="DIPEPTIDE TRANSPORT SYSTEM PERMEASE PROTEIN DPPB-RELATED"/>
    <property type="match status" value="1"/>
</dbReference>
<evidence type="ECO:0000256" key="3">
    <source>
        <dbReference type="ARBA" id="ARBA00022475"/>
    </source>
</evidence>
<dbReference type="Gene3D" id="1.10.3720.10">
    <property type="entry name" value="MetI-like"/>
    <property type="match status" value="1"/>
</dbReference>
<feature type="transmembrane region" description="Helical" evidence="7">
    <location>
        <begin position="142"/>
        <end position="163"/>
    </location>
</feature>
<feature type="transmembrane region" description="Helical" evidence="7">
    <location>
        <begin position="235"/>
        <end position="257"/>
    </location>
</feature>